<dbReference type="GO" id="GO:0003725">
    <property type="term" value="F:double-stranded RNA binding"/>
    <property type="evidence" value="ECO:0007669"/>
    <property type="project" value="InterPro"/>
</dbReference>
<dbReference type="InterPro" id="IPR036196">
    <property type="entry name" value="Ptyr_pPase_sf"/>
</dbReference>
<feature type="active site" evidence="14">
    <location>
        <position position="216"/>
    </location>
</feature>
<evidence type="ECO:0000256" key="10">
    <source>
        <dbReference type="ARBA" id="ARBA00022801"/>
    </source>
</evidence>
<name>A0A5D0MDT6_9BACT</name>
<dbReference type="InterPro" id="IPR017867">
    <property type="entry name" value="Tyr_phospatase_low_mol_wt"/>
</dbReference>
<dbReference type="Gene3D" id="3.40.50.2300">
    <property type="match status" value="1"/>
</dbReference>
<evidence type="ECO:0000256" key="1">
    <source>
        <dbReference type="ARBA" id="ARBA00004496"/>
    </source>
</evidence>
<evidence type="ECO:0000256" key="6">
    <source>
        <dbReference type="ARBA" id="ARBA00022679"/>
    </source>
</evidence>
<dbReference type="InterPro" id="IPR006070">
    <property type="entry name" value="Sua5-like_dom"/>
</dbReference>
<keyword evidence="7" id="KW-0819">tRNA processing</keyword>
<gene>
    <name evidence="16" type="ORF">FXF47_08800</name>
</gene>
<dbReference type="GO" id="GO:0000049">
    <property type="term" value="F:tRNA binding"/>
    <property type="evidence" value="ECO:0007669"/>
    <property type="project" value="TreeGrafter"/>
</dbReference>
<keyword evidence="9" id="KW-0547">Nucleotide-binding</keyword>
<dbReference type="InterPro" id="IPR050156">
    <property type="entry name" value="TC-AMP_synthase_SUA5"/>
</dbReference>
<sequence length="363" mass="40870">MKVIKKENLNKIISILENDGVIIFPTDTVFGIGSLMGHDSSLQKLYDIKKRNPQKKIPLLVSDKIMIKNIISGSIPESMNKLINNFSPGGLTYIIRAKTKYEKYANRDGSIAVRIPDNDFLLRLISKINKPLFASSANISGKEEINNLDELKRVFKDKVDALIPGETKKDIPSTIISFMEKLPFFIRTGAISKGKIREVIETKTTVLFVCSGNTCRSPIAEEYSRKISNNKLYNFKSAGTLHIENAPISKNSKKIIKGFGGNPGLKSTSLNQNLVDSSDLILTMAKKHKEYVKINYKVDYVYTLAEFSVNKGVIFSNGQFDVVIDDEGFDIFDPVGGSLDYYKKVFKIIKKLIDEIKWKEFDD</sequence>
<dbReference type="SMART" id="SM00226">
    <property type="entry name" value="LMWPc"/>
    <property type="match status" value="1"/>
</dbReference>
<evidence type="ECO:0000256" key="9">
    <source>
        <dbReference type="ARBA" id="ARBA00022741"/>
    </source>
</evidence>
<comment type="similarity">
    <text evidence="2">Belongs to the SUA5 family.</text>
</comment>
<evidence type="ECO:0000256" key="11">
    <source>
        <dbReference type="ARBA" id="ARBA00022840"/>
    </source>
</evidence>
<comment type="catalytic activity">
    <reaction evidence="13">
        <text>L-threonine + hydrogencarbonate + ATP = L-threonylcarbamoyladenylate + diphosphate + H2O</text>
        <dbReference type="Rhea" id="RHEA:36407"/>
        <dbReference type="ChEBI" id="CHEBI:15377"/>
        <dbReference type="ChEBI" id="CHEBI:17544"/>
        <dbReference type="ChEBI" id="CHEBI:30616"/>
        <dbReference type="ChEBI" id="CHEBI:33019"/>
        <dbReference type="ChEBI" id="CHEBI:57926"/>
        <dbReference type="ChEBI" id="CHEBI:73682"/>
        <dbReference type="EC" id="2.7.7.87"/>
    </reaction>
</comment>
<dbReference type="GO" id="GO:0061710">
    <property type="term" value="F:L-threonylcarbamoyladenylate synthase"/>
    <property type="evidence" value="ECO:0007669"/>
    <property type="project" value="UniProtKB-EC"/>
</dbReference>
<keyword evidence="11" id="KW-0067">ATP-binding</keyword>
<evidence type="ECO:0000313" key="16">
    <source>
        <dbReference type="EMBL" id="TYB30532.1"/>
    </source>
</evidence>
<protein>
    <recommendedName>
        <fullName evidence="12">L-threonylcarbamoyladenylate synthase</fullName>
        <ecNumber evidence="4">2.7.7.87</ecNumber>
    </recommendedName>
    <alternativeName>
        <fullName evidence="12">L-threonylcarbamoyladenylate synthase</fullName>
    </alternativeName>
</protein>
<dbReference type="GO" id="GO:0004725">
    <property type="term" value="F:protein tyrosine phosphatase activity"/>
    <property type="evidence" value="ECO:0007669"/>
    <property type="project" value="InterPro"/>
</dbReference>
<dbReference type="AlphaFoldDB" id="A0A5D0MDT6"/>
<dbReference type="PANTHER" id="PTHR17490:SF16">
    <property type="entry name" value="THREONYLCARBAMOYL-AMP SYNTHASE"/>
    <property type="match status" value="1"/>
</dbReference>
<feature type="domain" description="YrdC-like" evidence="15">
    <location>
        <begin position="6"/>
        <end position="191"/>
    </location>
</feature>
<dbReference type="Pfam" id="PF01300">
    <property type="entry name" value="Sua5_yciO_yrdC"/>
    <property type="match status" value="1"/>
</dbReference>
<dbReference type="GO" id="GO:0005524">
    <property type="term" value="F:ATP binding"/>
    <property type="evidence" value="ECO:0007669"/>
    <property type="project" value="UniProtKB-KW"/>
</dbReference>
<evidence type="ECO:0000256" key="5">
    <source>
        <dbReference type="ARBA" id="ARBA00022490"/>
    </source>
</evidence>
<dbReference type="EMBL" id="VSIX01000124">
    <property type="protein sequence ID" value="TYB30532.1"/>
    <property type="molecule type" value="Genomic_DNA"/>
</dbReference>
<dbReference type="GO" id="GO:0008033">
    <property type="term" value="P:tRNA processing"/>
    <property type="evidence" value="ECO:0007669"/>
    <property type="project" value="UniProtKB-KW"/>
</dbReference>
<dbReference type="InterPro" id="IPR023485">
    <property type="entry name" value="Ptyr_pPase"/>
</dbReference>
<evidence type="ECO:0000256" key="3">
    <source>
        <dbReference type="ARBA" id="ARBA00011063"/>
    </source>
</evidence>
<dbReference type="InterPro" id="IPR017945">
    <property type="entry name" value="DHBP_synth_RibB-like_a/b_dom"/>
</dbReference>
<dbReference type="Pfam" id="PF01451">
    <property type="entry name" value="LMWPc"/>
    <property type="match status" value="1"/>
</dbReference>
<evidence type="ECO:0000256" key="8">
    <source>
        <dbReference type="ARBA" id="ARBA00022695"/>
    </source>
</evidence>
<dbReference type="PROSITE" id="PS51163">
    <property type="entry name" value="YRDC"/>
    <property type="match status" value="1"/>
</dbReference>
<dbReference type="PANTHER" id="PTHR17490">
    <property type="entry name" value="SUA5"/>
    <property type="match status" value="1"/>
</dbReference>
<feature type="active site" description="Proton donor" evidence="14">
    <location>
        <position position="333"/>
    </location>
</feature>
<evidence type="ECO:0000313" key="17">
    <source>
        <dbReference type="Proteomes" id="UP000324143"/>
    </source>
</evidence>
<dbReference type="GO" id="GO:0006450">
    <property type="term" value="P:regulation of translational fidelity"/>
    <property type="evidence" value="ECO:0007669"/>
    <property type="project" value="TreeGrafter"/>
</dbReference>
<feature type="active site" description="Nucleophile" evidence="14">
    <location>
        <position position="210"/>
    </location>
</feature>
<dbReference type="SUPFAM" id="SSF55821">
    <property type="entry name" value="YrdC/RibB"/>
    <property type="match status" value="1"/>
</dbReference>
<evidence type="ECO:0000256" key="14">
    <source>
        <dbReference type="PIRSR" id="PIRSR617867-1"/>
    </source>
</evidence>
<evidence type="ECO:0000256" key="2">
    <source>
        <dbReference type="ARBA" id="ARBA00007663"/>
    </source>
</evidence>
<dbReference type="SUPFAM" id="SSF52788">
    <property type="entry name" value="Phosphotyrosine protein phosphatases I"/>
    <property type="match status" value="1"/>
</dbReference>
<dbReference type="NCBIfam" id="TIGR00057">
    <property type="entry name" value="L-threonylcarbamoyladenylate synthase"/>
    <property type="match status" value="1"/>
</dbReference>
<dbReference type="EC" id="2.7.7.87" evidence="4"/>
<comment type="subcellular location">
    <subcellularLocation>
        <location evidence="1">Cytoplasm</location>
    </subcellularLocation>
</comment>
<evidence type="ECO:0000256" key="13">
    <source>
        <dbReference type="ARBA" id="ARBA00048366"/>
    </source>
</evidence>
<keyword evidence="6" id="KW-0808">Transferase</keyword>
<dbReference type="Gene3D" id="3.90.870.10">
    <property type="entry name" value="DHBP synthase"/>
    <property type="match status" value="1"/>
</dbReference>
<organism evidence="16 17">
    <name type="scientific">Candidatus Mcinerneyibacterium aminivorans</name>
    <dbReference type="NCBI Taxonomy" id="2703815"/>
    <lineage>
        <taxon>Bacteria</taxon>
        <taxon>Candidatus Macinerneyibacteriota</taxon>
        <taxon>Candidatus Mcinerneyibacteria</taxon>
        <taxon>Candidatus Mcinerneyibacteriales</taxon>
        <taxon>Candidatus Mcinerneyibacteriaceae</taxon>
        <taxon>Candidatus Mcinerneyibacterium</taxon>
    </lineage>
</organism>
<evidence type="ECO:0000259" key="15">
    <source>
        <dbReference type="PROSITE" id="PS51163"/>
    </source>
</evidence>
<dbReference type="PRINTS" id="PR00719">
    <property type="entry name" value="LMWPTPASE"/>
</dbReference>
<evidence type="ECO:0000256" key="12">
    <source>
        <dbReference type="ARBA" id="ARBA00029774"/>
    </source>
</evidence>
<evidence type="ECO:0000256" key="4">
    <source>
        <dbReference type="ARBA" id="ARBA00012584"/>
    </source>
</evidence>
<comment type="similarity">
    <text evidence="3">Belongs to the low molecular weight phosphotyrosine protein phosphatase family.</text>
</comment>
<reference evidence="16" key="1">
    <citation type="submission" date="2019-08" db="EMBL/GenBank/DDBJ databases">
        <title>Genomic characterization of a novel candidate phylum (ARYD3) from a high temperature, high salinity tertiary oil reservoir in north central Oklahoma, USA.</title>
        <authorList>
            <person name="Youssef N.H."/>
            <person name="Yadav A."/>
            <person name="Elshahed M.S."/>
        </authorList>
    </citation>
    <scope>NUCLEOTIDE SEQUENCE [LARGE SCALE GENOMIC DNA]</scope>
    <source>
        <strain evidence="16">ARYD3</strain>
    </source>
</reference>
<proteinExistence type="inferred from homology"/>
<evidence type="ECO:0000256" key="7">
    <source>
        <dbReference type="ARBA" id="ARBA00022694"/>
    </source>
</evidence>
<dbReference type="Proteomes" id="UP000324143">
    <property type="component" value="Unassembled WGS sequence"/>
</dbReference>
<keyword evidence="10" id="KW-0378">Hydrolase</keyword>
<comment type="caution">
    <text evidence="16">The sequence shown here is derived from an EMBL/GenBank/DDBJ whole genome shotgun (WGS) entry which is preliminary data.</text>
</comment>
<keyword evidence="17" id="KW-1185">Reference proteome</keyword>
<keyword evidence="8" id="KW-0548">Nucleotidyltransferase</keyword>
<keyword evidence="5" id="KW-0963">Cytoplasm</keyword>
<dbReference type="GO" id="GO:0005737">
    <property type="term" value="C:cytoplasm"/>
    <property type="evidence" value="ECO:0007669"/>
    <property type="project" value="UniProtKB-SubCell"/>
</dbReference>
<accession>A0A5D0MDT6</accession>